<sequence length="661" mass="75941">MLVFKADRFGVIKILFSGQFLIKDLIEQLKESDFSVKLATKGQKPLNFSIINRNGRSGMLEFQIEFDDPTTISSGNEFDIVEVSLNRELVVTSGLRRRILFGGGVQDTVKILKIESGLSRVKAVPAQLSEVEAQIVEEIEDTAELTSYFFVSSFLIFNIFMGILINHLWDLLSDLSFMMILSVISINVPGLVQIVQQILLNFIYMDLFQTDKWVIPIFYTEEELAQDEPMNIFFDLNGLGSPRFIVTTGSSFVFLIIFIFQHILYFFIKDVLSRFTRKGQILAEKLSAKLHWAGTVRFIMQQLAPLLLASALNLYKFEFNCLGDFINIQCSSFVLVSTPFIIIKFATVLHRAKSEGLLEDESFTSQYEDLIDGLNLQTTVGLYWNILIFIRWIITITIIILLRDDNSLQILTLLSLSIIFMALLQLGRPFPDLSDIRLATINELLISAYLYLLICLTDYNEKGAYRFELGLALLFLVVLCVAVNIMYVFGNLLAIGMRKLYLKILRCKAKHQVVQKGQIQKEEQDFPKNFLNLQKAQIKLETNLRQMIEQPNESSTNLLYNQSTMRQTQVNSSQIHDIEDNDYQNFEIPQKRKKELKKTMSMDEESFTPPSKMSIKRFQEAEATQNFDGKLKMLIEPTISSEVKLVGYRHAKKQLNRKPFI</sequence>
<dbReference type="EMBL" id="RRYP01002798">
    <property type="protein sequence ID" value="TNV84408.1"/>
    <property type="molecule type" value="Genomic_DNA"/>
</dbReference>
<dbReference type="AlphaFoldDB" id="A0A8J8T7Q3"/>
<reference evidence="2" key="1">
    <citation type="submission" date="2019-06" db="EMBL/GenBank/DDBJ databases">
        <authorList>
            <person name="Zheng W."/>
        </authorList>
    </citation>
    <scope>NUCLEOTIDE SEQUENCE</scope>
    <source>
        <strain evidence="2">QDHG01</strain>
    </source>
</reference>
<keyword evidence="1" id="KW-0472">Membrane</keyword>
<feature type="transmembrane region" description="Helical" evidence="1">
    <location>
        <begin position="244"/>
        <end position="268"/>
    </location>
</feature>
<proteinExistence type="predicted"/>
<gene>
    <name evidence="2" type="ORF">FGO68_gene192</name>
</gene>
<feature type="transmembrane region" description="Helical" evidence="1">
    <location>
        <begin position="382"/>
        <end position="402"/>
    </location>
</feature>
<organism evidence="2 3">
    <name type="scientific">Halteria grandinella</name>
    <dbReference type="NCBI Taxonomy" id="5974"/>
    <lineage>
        <taxon>Eukaryota</taxon>
        <taxon>Sar</taxon>
        <taxon>Alveolata</taxon>
        <taxon>Ciliophora</taxon>
        <taxon>Intramacronucleata</taxon>
        <taxon>Spirotrichea</taxon>
        <taxon>Stichotrichia</taxon>
        <taxon>Sporadotrichida</taxon>
        <taxon>Halteriidae</taxon>
        <taxon>Halteria</taxon>
    </lineage>
</organism>
<accession>A0A8J8T7Q3</accession>
<evidence type="ECO:0000313" key="2">
    <source>
        <dbReference type="EMBL" id="TNV84408.1"/>
    </source>
</evidence>
<evidence type="ECO:0000256" key="1">
    <source>
        <dbReference type="SAM" id="Phobius"/>
    </source>
</evidence>
<dbReference type="Proteomes" id="UP000785679">
    <property type="component" value="Unassembled WGS sequence"/>
</dbReference>
<evidence type="ECO:0008006" key="4">
    <source>
        <dbReference type="Google" id="ProtNLM"/>
    </source>
</evidence>
<feature type="transmembrane region" description="Helical" evidence="1">
    <location>
        <begin position="408"/>
        <end position="426"/>
    </location>
</feature>
<feature type="transmembrane region" description="Helical" evidence="1">
    <location>
        <begin position="145"/>
        <end position="165"/>
    </location>
</feature>
<keyword evidence="1" id="KW-1133">Transmembrane helix</keyword>
<keyword evidence="1" id="KW-0812">Transmembrane</keyword>
<keyword evidence="3" id="KW-1185">Reference proteome</keyword>
<name>A0A8J8T7Q3_HALGN</name>
<feature type="transmembrane region" description="Helical" evidence="1">
    <location>
        <begin position="471"/>
        <end position="496"/>
    </location>
</feature>
<feature type="transmembrane region" description="Helical" evidence="1">
    <location>
        <begin position="438"/>
        <end position="459"/>
    </location>
</feature>
<evidence type="ECO:0000313" key="3">
    <source>
        <dbReference type="Proteomes" id="UP000785679"/>
    </source>
</evidence>
<comment type="caution">
    <text evidence="2">The sequence shown here is derived from an EMBL/GenBank/DDBJ whole genome shotgun (WGS) entry which is preliminary data.</text>
</comment>
<feature type="transmembrane region" description="Helical" evidence="1">
    <location>
        <begin position="177"/>
        <end position="204"/>
    </location>
</feature>
<protein>
    <recommendedName>
        <fullName evidence="4">TRP C-terminal domain-containing protein</fullName>
    </recommendedName>
</protein>